<evidence type="ECO:0000313" key="1">
    <source>
        <dbReference type="EMBL" id="BCS28187.1"/>
    </source>
</evidence>
<gene>
    <name evidence="1" type="ORF">APUU_61235S</name>
</gene>
<reference evidence="1" key="2">
    <citation type="submission" date="2021-02" db="EMBL/GenBank/DDBJ databases">
        <title>Aspergillus puulaauensis MK2 genome sequence.</title>
        <authorList>
            <person name="Futagami T."/>
            <person name="Mori K."/>
            <person name="Kadooka C."/>
            <person name="Tanaka T."/>
        </authorList>
    </citation>
    <scope>NUCLEOTIDE SEQUENCE</scope>
    <source>
        <strain evidence="1">MK2</strain>
    </source>
</reference>
<evidence type="ECO:0000313" key="2">
    <source>
        <dbReference type="Proteomes" id="UP000654913"/>
    </source>
</evidence>
<dbReference type="EMBL" id="AP024448">
    <property type="protein sequence ID" value="BCS28187.1"/>
    <property type="molecule type" value="Genomic_DNA"/>
</dbReference>
<dbReference type="GeneID" id="64978184"/>
<sequence length="132" mass="14662">MPQCKGCLELQANPPKPQTFKSQKLGVTTKLLTVRNLGEVGVKTTTIAFEPTLNEPENATGQKGYGALTGPRALWAILDREQWDKLGFVLFCTFHRDEMLWQQFHEQYESALREGINSAGPGLAADDILSKI</sequence>
<dbReference type="Proteomes" id="UP000654913">
    <property type="component" value="Chromosome 6"/>
</dbReference>
<protein>
    <submittedName>
        <fullName evidence="1">Uncharacterized protein</fullName>
    </submittedName>
</protein>
<dbReference type="RefSeq" id="XP_041560373.1">
    <property type="nucleotide sequence ID" value="XM_041694555.1"/>
</dbReference>
<keyword evidence="2" id="KW-1185">Reference proteome</keyword>
<accession>A0A7R7XVH4</accession>
<proteinExistence type="predicted"/>
<dbReference type="OrthoDB" id="4869816at2759"/>
<name>A0A7R7XVH4_9EURO</name>
<organism evidence="1 2">
    <name type="scientific">Aspergillus puulaauensis</name>
    <dbReference type="NCBI Taxonomy" id="1220207"/>
    <lineage>
        <taxon>Eukaryota</taxon>
        <taxon>Fungi</taxon>
        <taxon>Dikarya</taxon>
        <taxon>Ascomycota</taxon>
        <taxon>Pezizomycotina</taxon>
        <taxon>Eurotiomycetes</taxon>
        <taxon>Eurotiomycetidae</taxon>
        <taxon>Eurotiales</taxon>
        <taxon>Aspergillaceae</taxon>
        <taxon>Aspergillus</taxon>
    </lineage>
</organism>
<dbReference type="KEGG" id="apuu:APUU_61235S"/>
<dbReference type="AlphaFoldDB" id="A0A7R7XVH4"/>
<reference evidence="1" key="1">
    <citation type="submission" date="2021-01" db="EMBL/GenBank/DDBJ databases">
        <authorList>
            <consortium name="Aspergillus puulaauensis MK2 genome sequencing consortium"/>
            <person name="Kazuki M."/>
            <person name="Futagami T."/>
        </authorList>
    </citation>
    <scope>NUCLEOTIDE SEQUENCE</scope>
    <source>
        <strain evidence="1">MK2</strain>
    </source>
</reference>